<feature type="region of interest" description="Disordered" evidence="1">
    <location>
        <begin position="286"/>
        <end position="334"/>
    </location>
</feature>
<feature type="region of interest" description="Disordered" evidence="1">
    <location>
        <begin position="531"/>
        <end position="574"/>
    </location>
</feature>
<sequence length="757" mass="83867">MSTRRAAKQSSAPEVNSSAKPPSDDEMLFGETLRKKGSTPIKYGGRKRTSGGVSPRAGSTRATEPRSLHVPRKRTLDLDSSSASDDDEDLPLSPLSSLPPTPSPKREKATAKSLSRVSTSISGLSFSLTEKPWSLGELGDYVWILVNFKGRPFDPKTKGDNVVEEYIWWPAKVTSFSPQSVKATIYGSLNPSSKTMSLNIKNPSPDNVLSFLDYLGRPRFEEPSFRFPEAEPTPPRKKRKHGEALKERWQQAVSAAIHEKQEHEYDGLPPVGLALSTGSLLASASIPSLSPKRKGKAKAGKGPLPDGVPEDGDGDKHTLKRDESPAADDGLDIPGERVLCRDRDSSLAAYWPARIQEFLVVEKRKGKRNVREGLYKVLFLDGTSKDVPRDWFYADYQDEFATCLVGEFQSEFVEDPDDEDSDNDEPEVSSESTTRLESPTPQPLNPDIDFVNLNIHQQFCYTKPILQAILNERYPPVKPRHDQFMKGGSARKGLSNEAGLRGKMDPKDVAAIGKCLKRWCLRDLDSRKNQQQLQDSADAPQESKSNALTDSPMATDSCTDDTEQFTKNTPVNGDSTKVCMTTRAAIMFLAHVFQDATDIHSPTPTQLPSSPAPLPSDSSLATTPKPSFQQDGPTDRRISTVTDEGINTPRQKGCPAYEALSTLEKIGYCTDVLLPVAVLQILLWRNGDRTSIELLSDNEEKELHELGSKLVKETDWVFDIMRMRSMHEKRLAKAQTKQVEGSSSLRLKRSVRSLRRG</sequence>
<feature type="compositionally biased region" description="Polar residues" evidence="1">
    <location>
        <begin position="565"/>
        <end position="574"/>
    </location>
</feature>
<feature type="region of interest" description="Disordered" evidence="1">
    <location>
        <begin position="223"/>
        <end position="247"/>
    </location>
</feature>
<keyword evidence="3" id="KW-1185">Reference proteome</keyword>
<evidence type="ECO:0008006" key="4">
    <source>
        <dbReference type="Google" id="ProtNLM"/>
    </source>
</evidence>
<dbReference type="Proteomes" id="UP000297245">
    <property type="component" value="Unassembled WGS sequence"/>
</dbReference>
<gene>
    <name evidence="2" type="ORF">K435DRAFT_168686</name>
</gene>
<dbReference type="EMBL" id="ML179036">
    <property type="protein sequence ID" value="THV07761.1"/>
    <property type="molecule type" value="Genomic_DNA"/>
</dbReference>
<dbReference type="OrthoDB" id="2505887at2759"/>
<feature type="compositionally biased region" description="Polar residues" evidence="1">
    <location>
        <begin position="1"/>
        <end position="20"/>
    </location>
</feature>
<feature type="region of interest" description="Disordered" evidence="1">
    <location>
        <begin position="413"/>
        <end position="447"/>
    </location>
</feature>
<accession>A0A4S8MXD6</accession>
<dbReference type="AlphaFoldDB" id="A0A4S8MXD6"/>
<feature type="region of interest" description="Disordered" evidence="1">
    <location>
        <begin position="1"/>
        <end position="114"/>
    </location>
</feature>
<feature type="region of interest" description="Disordered" evidence="1">
    <location>
        <begin position="480"/>
        <end position="501"/>
    </location>
</feature>
<organism evidence="2 3">
    <name type="scientific">Dendrothele bispora (strain CBS 962.96)</name>
    <dbReference type="NCBI Taxonomy" id="1314807"/>
    <lineage>
        <taxon>Eukaryota</taxon>
        <taxon>Fungi</taxon>
        <taxon>Dikarya</taxon>
        <taxon>Basidiomycota</taxon>
        <taxon>Agaricomycotina</taxon>
        <taxon>Agaricomycetes</taxon>
        <taxon>Agaricomycetidae</taxon>
        <taxon>Agaricales</taxon>
        <taxon>Agaricales incertae sedis</taxon>
        <taxon>Dendrothele</taxon>
    </lineage>
</organism>
<evidence type="ECO:0000313" key="2">
    <source>
        <dbReference type="EMBL" id="THV07761.1"/>
    </source>
</evidence>
<reference evidence="2 3" key="1">
    <citation type="journal article" date="2019" name="Nat. Ecol. Evol.">
        <title>Megaphylogeny resolves global patterns of mushroom evolution.</title>
        <authorList>
            <person name="Varga T."/>
            <person name="Krizsan K."/>
            <person name="Foldi C."/>
            <person name="Dima B."/>
            <person name="Sanchez-Garcia M."/>
            <person name="Sanchez-Ramirez S."/>
            <person name="Szollosi G.J."/>
            <person name="Szarkandi J.G."/>
            <person name="Papp V."/>
            <person name="Albert L."/>
            <person name="Andreopoulos W."/>
            <person name="Angelini C."/>
            <person name="Antonin V."/>
            <person name="Barry K.W."/>
            <person name="Bougher N.L."/>
            <person name="Buchanan P."/>
            <person name="Buyck B."/>
            <person name="Bense V."/>
            <person name="Catcheside P."/>
            <person name="Chovatia M."/>
            <person name="Cooper J."/>
            <person name="Damon W."/>
            <person name="Desjardin D."/>
            <person name="Finy P."/>
            <person name="Geml J."/>
            <person name="Haridas S."/>
            <person name="Hughes K."/>
            <person name="Justo A."/>
            <person name="Karasinski D."/>
            <person name="Kautmanova I."/>
            <person name="Kiss B."/>
            <person name="Kocsube S."/>
            <person name="Kotiranta H."/>
            <person name="LaButti K.M."/>
            <person name="Lechner B.E."/>
            <person name="Liimatainen K."/>
            <person name="Lipzen A."/>
            <person name="Lukacs Z."/>
            <person name="Mihaltcheva S."/>
            <person name="Morgado L.N."/>
            <person name="Niskanen T."/>
            <person name="Noordeloos M.E."/>
            <person name="Ohm R.A."/>
            <person name="Ortiz-Santana B."/>
            <person name="Ovrebo C."/>
            <person name="Racz N."/>
            <person name="Riley R."/>
            <person name="Savchenko A."/>
            <person name="Shiryaev A."/>
            <person name="Soop K."/>
            <person name="Spirin V."/>
            <person name="Szebenyi C."/>
            <person name="Tomsovsky M."/>
            <person name="Tulloss R.E."/>
            <person name="Uehling J."/>
            <person name="Grigoriev I.V."/>
            <person name="Vagvolgyi C."/>
            <person name="Papp T."/>
            <person name="Martin F.M."/>
            <person name="Miettinen O."/>
            <person name="Hibbett D.S."/>
            <person name="Nagy L.G."/>
        </authorList>
    </citation>
    <scope>NUCLEOTIDE SEQUENCE [LARGE SCALE GENOMIC DNA]</scope>
    <source>
        <strain evidence="2 3">CBS 962.96</strain>
    </source>
</reference>
<protein>
    <recommendedName>
        <fullName evidence="4">PWWP domain-containing protein</fullName>
    </recommendedName>
</protein>
<feature type="region of interest" description="Disordered" evidence="1">
    <location>
        <begin position="600"/>
        <end position="640"/>
    </location>
</feature>
<feature type="compositionally biased region" description="Low complexity" evidence="1">
    <location>
        <begin position="601"/>
        <end position="622"/>
    </location>
</feature>
<evidence type="ECO:0000313" key="3">
    <source>
        <dbReference type="Proteomes" id="UP000297245"/>
    </source>
</evidence>
<feature type="compositionally biased region" description="Acidic residues" evidence="1">
    <location>
        <begin position="413"/>
        <end position="428"/>
    </location>
</feature>
<name>A0A4S8MXD6_DENBC</name>
<feature type="compositionally biased region" description="Polar residues" evidence="1">
    <location>
        <begin position="542"/>
        <end position="557"/>
    </location>
</feature>
<proteinExistence type="predicted"/>
<feature type="compositionally biased region" description="Basic and acidic residues" evidence="1">
    <location>
        <begin position="314"/>
        <end position="324"/>
    </location>
</feature>
<evidence type="ECO:0000256" key="1">
    <source>
        <dbReference type="SAM" id="MobiDB-lite"/>
    </source>
</evidence>